<evidence type="ECO:0000313" key="2">
    <source>
        <dbReference type="Proteomes" id="UP001295794"/>
    </source>
</evidence>
<sequence>MEDTAHMIRGENPSPSHILCRCPSTLLLRMLIRPFKSRASTCPDESPWHVTVRQKRPRTIICRNTACSTHQLRTLVSEFREGFHSAARRALGQSVPTHLEYGAASRQQWRVRS</sequence>
<name>A0AAD2GY82_9AGAR</name>
<dbReference type="EMBL" id="CAVNYO010000109">
    <property type="protein sequence ID" value="CAK5266309.1"/>
    <property type="molecule type" value="Genomic_DNA"/>
</dbReference>
<gene>
    <name evidence="1" type="ORF">MYCIT1_LOCUS8008</name>
</gene>
<evidence type="ECO:0000313" key="1">
    <source>
        <dbReference type="EMBL" id="CAK5266309.1"/>
    </source>
</evidence>
<reference evidence="1" key="1">
    <citation type="submission" date="2023-11" db="EMBL/GenBank/DDBJ databases">
        <authorList>
            <person name="De Vega J J."/>
            <person name="De Vega J J."/>
        </authorList>
    </citation>
    <scope>NUCLEOTIDE SEQUENCE</scope>
</reference>
<organism evidence="1 2">
    <name type="scientific">Mycena citricolor</name>
    <dbReference type="NCBI Taxonomy" id="2018698"/>
    <lineage>
        <taxon>Eukaryota</taxon>
        <taxon>Fungi</taxon>
        <taxon>Dikarya</taxon>
        <taxon>Basidiomycota</taxon>
        <taxon>Agaricomycotina</taxon>
        <taxon>Agaricomycetes</taxon>
        <taxon>Agaricomycetidae</taxon>
        <taxon>Agaricales</taxon>
        <taxon>Marasmiineae</taxon>
        <taxon>Mycenaceae</taxon>
        <taxon>Mycena</taxon>
    </lineage>
</organism>
<proteinExistence type="predicted"/>
<dbReference type="AlphaFoldDB" id="A0AAD2GY82"/>
<protein>
    <submittedName>
        <fullName evidence="1">Uncharacterized protein</fullName>
    </submittedName>
</protein>
<dbReference type="Proteomes" id="UP001295794">
    <property type="component" value="Unassembled WGS sequence"/>
</dbReference>
<accession>A0AAD2GY82</accession>
<comment type="caution">
    <text evidence="1">The sequence shown here is derived from an EMBL/GenBank/DDBJ whole genome shotgun (WGS) entry which is preliminary data.</text>
</comment>
<keyword evidence="2" id="KW-1185">Reference proteome</keyword>